<name>A0A5M3XZR0_9ACTN</name>
<organism evidence="2 3">
    <name type="scientific">Acrocarpospora pleiomorpha</name>
    <dbReference type="NCBI Taxonomy" id="90975"/>
    <lineage>
        <taxon>Bacteria</taxon>
        <taxon>Bacillati</taxon>
        <taxon>Actinomycetota</taxon>
        <taxon>Actinomycetes</taxon>
        <taxon>Streptosporangiales</taxon>
        <taxon>Streptosporangiaceae</taxon>
        <taxon>Acrocarpospora</taxon>
    </lineage>
</organism>
<feature type="compositionally biased region" description="Polar residues" evidence="1">
    <location>
        <begin position="8"/>
        <end position="20"/>
    </location>
</feature>
<dbReference type="Proteomes" id="UP000377595">
    <property type="component" value="Unassembled WGS sequence"/>
</dbReference>
<protein>
    <submittedName>
        <fullName evidence="2">Uncharacterized protein</fullName>
    </submittedName>
</protein>
<gene>
    <name evidence="2" type="ORF">Aple_094510</name>
</gene>
<dbReference type="EMBL" id="BLAF01000090">
    <property type="protein sequence ID" value="GES26552.1"/>
    <property type="molecule type" value="Genomic_DNA"/>
</dbReference>
<comment type="caution">
    <text evidence="2">The sequence shown here is derived from an EMBL/GenBank/DDBJ whole genome shotgun (WGS) entry which is preliminary data.</text>
</comment>
<feature type="region of interest" description="Disordered" evidence="1">
    <location>
        <begin position="1"/>
        <end position="21"/>
    </location>
</feature>
<evidence type="ECO:0000256" key="1">
    <source>
        <dbReference type="SAM" id="MobiDB-lite"/>
    </source>
</evidence>
<reference evidence="2 3" key="1">
    <citation type="submission" date="2019-10" db="EMBL/GenBank/DDBJ databases">
        <title>Whole genome shotgun sequence of Acrocarpospora pleiomorpha NBRC 16267.</title>
        <authorList>
            <person name="Ichikawa N."/>
            <person name="Kimura A."/>
            <person name="Kitahashi Y."/>
            <person name="Komaki H."/>
            <person name="Oguchi A."/>
        </authorList>
    </citation>
    <scope>NUCLEOTIDE SEQUENCE [LARGE SCALE GENOMIC DNA]</scope>
    <source>
        <strain evidence="2 3">NBRC 16267</strain>
    </source>
</reference>
<proteinExistence type="predicted"/>
<sequence>MAIAYRENVQSRARFQSSELPNRPLRFERASGALAQAVELRERAAQRFSPEIKAEPSGRPPGVPARVHTIRALQIEATDTVERFHDRDET</sequence>
<evidence type="ECO:0000313" key="2">
    <source>
        <dbReference type="EMBL" id="GES26552.1"/>
    </source>
</evidence>
<evidence type="ECO:0000313" key="3">
    <source>
        <dbReference type="Proteomes" id="UP000377595"/>
    </source>
</evidence>
<accession>A0A5M3XZR0</accession>
<dbReference type="AlphaFoldDB" id="A0A5M3XZR0"/>
<keyword evidence="3" id="KW-1185">Reference proteome</keyword>